<sequence length="129" mass="14528">MFHAIKTVRTYQQTPFPPSLSHYLGRQTSSVRFREINKISSQPDCAHHMEKSQENPSEKTGDVMSHSFGEGYATRSDEEGFGGIYSGNQSLPKTETDKLIHENHPAYDKTQGSEVKDKEKARHQTNASS</sequence>
<keyword evidence="2" id="KW-1185">Reference proteome</keyword>
<dbReference type="Proteomes" id="UP000828941">
    <property type="component" value="Chromosome 8"/>
</dbReference>
<accession>A0ACB9MVR0</accession>
<reference evidence="1 2" key="1">
    <citation type="journal article" date="2022" name="DNA Res.">
        <title>Chromosomal-level genome assembly of the orchid tree Bauhinia variegata (Leguminosae; Cercidoideae) supports the allotetraploid origin hypothesis of Bauhinia.</title>
        <authorList>
            <person name="Zhong Y."/>
            <person name="Chen Y."/>
            <person name="Zheng D."/>
            <person name="Pang J."/>
            <person name="Liu Y."/>
            <person name="Luo S."/>
            <person name="Meng S."/>
            <person name="Qian L."/>
            <person name="Wei D."/>
            <person name="Dai S."/>
            <person name="Zhou R."/>
        </authorList>
    </citation>
    <scope>NUCLEOTIDE SEQUENCE [LARGE SCALE GENOMIC DNA]</scope>
    <source>
        <strain evidence="1">BV-YZ2020</strain>
    </source>
</reference>
<comment type="caution">
    <text evidence="1">The sequence shown here is derived from an EMBL/GenBank/DDBJ whole genome shotgun (WGS) entry which is preliminary data.</text>
</comment>
<gene>
    <name evidence="1" type="ORF">L6164_020029</name>
</gene>
<proteinExistence type="predicted"/>
<evidence type="ECO:0000313" key="2">
    <source>
        <dbReference type="Proteomes" id="UP000828941"/>
    </source>
</evidence>
<dbReference type="EMBL" id="CM039433">
    <property type="protein sequence ID" value="KAI4327589.1"/>
    <property type="molecule type" value="Genomic_DNA"/>
</dbReference>
<organism evidence="1 2">
    <name type="scientific">Bauhinia variegata</name>
    <name type="common">Purple orchid tree</name>
    <name type="synonym">Phanera variegata</name>
    <dbReference type="NCBI Taxonomy" id="167791"/>
    <lineage>
        <taxon>Eukaryota</taxon>
        <taxon>Viridiplantae</taxon>
        <taxon>Streptophyta</taxon>
        <taxon>Embryophyta</taxon>
        <taxon>Tracheophyta</taxon>
        <taxon>Spermatophyta</taxon>
        <taxon>Magnoliopsida</taxon>
        <taxon>eudicotyledons</taxon>
        <taxon>Gunneridae</taxon>
        <taxon>Pentapetalae</taxon>
        <taxon>rosids</taxon>
        <taxon>fabids</taxon>
        <taxon>Fabales</taxon>
        <taxon>Fabaceae</taxon>
        <taxon>Cercidoideae</taxon>
        <taxon>Cercideae</taxon>
        <taxon>Bauhiniinae</taxon>
        <taxon>Bauhinia</taxon>
    </lineage>
</organism>
<name>A0ACB9MVR0_BAUVA</name>
<evidence type="ECO:0000313" key="1">
    <source>
        <dbReference type="EMBL" id="KAI4327589.1"/>
    </source>
</evidence>
<protein>
    <submittedName>
        <fullName evidence="1">Uncharacterized protein</fullName>
    </submittedName>
</protein>